<name>A0A820GW51_9BILA</name>
<evidence type="ECO:0000313" key="2">
    <source>
        <dbReference type="Proteomes" id="UP000663842"/>
    </source>
</evidence>
<dbReference type="Proteomes" id="UP000663842">
    <property type="component" value="Unassembled WGS sequence"/>
</dbReference>
<organism evidence="1 2">
    <name type="scientific">Rotaria magnacalcarata</name>
    <dbReference type="NCBI Taxonomy" id="392030"/>
    <lineage>
        <taxon>Eukaryota</taxon>
        <taxon>Metazoa</taxon>
        <taxon>Spiralia</taxon>
        <taxon>Gnathifera</taxon>
        <taxon>Rotifera</taxon>
        <taxon>Eurotatoria</taxon>
        <taxon>Bdelloidea</taxon>
        <taxon>Philodinida</taxon>
        <taxon>Philodinidae</taxon>
        <taxon>Rotaria</taxon>
    </lineage>
</organism>
<proteinExistence type="predicted"/>
<comment type="caution">
    <text evidence="1">The sequence shown here is derived from an EMBL/GenBank/DDBJ whole genome shotgun (WGS) entry which is preliminary data.</text>
</comment>
<dbReference type="AlphaFoldDB" id="A0A820GW51"/>
<evidence type="ECO:0000313" key="1">
    <source>
        <dbReference type="EMBL" id="CAF4285233.1"/>
    </source>
</evidence>
<sequence>MPFQIFSVNTSALPDNVLSLVDDAFYKIVEVVAGPAEAQLLDVQADLPKRVYSILGQNSNLKNNDVVKHFVQEGFKRSDRPTSFKGKSLKRLQNVAANRIGVSQRKLGKNFDVAQSTIHYNLNKIDDMSQNVGFYAFDKEDVPDSVKYKTKEKYPKKVLVWLALSVKGISKSYIDRTRCPAITADIYINKCLTKLHSFIDEHHASDEYIFWPDLASSHYAHKIVQWLL</sequence>
<protein>
    <submittedName>
        <fullName evidence="1">Uncharacterized protein</fullName>
    </submittedName>
</protein>
<dbReference type="EMBL" id="CAJOBF010010038">
    <property type="protein sequence ID" value="CAF4285233.1"/>
    <property type="molecule type" value="Genomic_DNA"/>
</dbReference>
<reference evidence="1" key="1">
    <citation type="submission" date="2021-02" db="EMBL/GenBank/DDBJ databases">
        <authorList>
            <person name="Nowell W R."/>
        </authorList>
    </citation>
    <scope>NUCLEOTIDE SEQUENCE</scope>
</reference>
<gene>
    <name evidence="1" type="ORF">UXM345_LOCUS32565</name>
</gene>
<dbReference type="GO" id="GO:0003676">
    <property type="term" value="F:nucleic acid binding"/>
    <property type="evidence" value="ECO:0007669"/>
    <property type="project" value="InterPro"/>
</dbReference>
<dbReference type="Gene3D" id="3.30.420.10">
    <property type="entry name" value="Ribonuclease H-like superfamily/Ribonuclease H"/>
    <property type="match status" value="1"/>
</dbReference>
<dbReference type="InterPro" id="IPR036397">
    <property type="entry name" value="RNaseH_sf"/>
</dbReference>
<accession>A0A820GW51</accession>